<gene>
    <name evidence="1" type="ORF">UFOVP1192_26</name>
</gene>
<accession>A0A6J5R026</accession>
<evidence type="ECO:0000313" key="1">
    <source>
        <dbReference type="EMBL" id="CAB4189983.1"/>
    </source>
</evidence>
<dbReference type="EMBL" id="LR797151">
    <property type="protein sequence ID" value="CAB4189983.1"/>
    <property type="molecule type" value="Genomic_DNA"/>
</dbReference>
<name>A0A6J5R026_9CAUD</name>
<reference evidence="1" key="1">
    <citation type="submission" date="2020-05" db="EMBL/GenBank/DDBJ databases">
        <authorList>
            <person name="Chiriac C."/>
            <person name="Salcher M."/>
            <person name="Ghai R."/>
            <person name="Kavagutti S V."/>
        </authorList>
    </citation>
    <scope>NUCLEOTIDE SEQUENCE</scope>
</reference>
<sequence length="239" mass="25321">MVSYLIFALMGIGDTVMKDTTATVSLKQAAAACDAAFITHATIMSSNKQSIQVNPCFGASTQDLLKAGFDNGDTMALAEIARRASRKSLTSEQFLSNKFKGMQRKDDKAKAEVVKAKAEVVAPIVAAIPSKAEAIAQLMALLGLTPPIAAAPVAVASAATHPDVARNCKVLVADAIRLKDRQALKNALVELELVDEGCRSRFAALVKVAEQLNVNVTKHKVPTSVPNLSVQFGNTKFVN</sequence>
<proteinExistence type="predicted"/>
<protein>
    <submittedName>
        <fullName evidence="1">Uncharacterized protein</fullName>
    </submittedName>
</protein>
<organism evidence="1">
    <name type="scientific">uncultured Caudovirales phage</name>
    <dbReference type="NCBI Taxonomy" id="2100421"/>
    <lineage>
        <taxon>Viruses</taxon>
        <taxon>Duplodnaviria</taxon>
        <taxon>Heunggongvirae</taxon>
        <taxon>Uroviricota</taxon>
        <taxon>Caudoviricetes</taxon>
        <taxon>Peduoviridae</taxon>
        <taxon>Maltschvirus</taxon>
        <taxon>Maltschvirus maltsch</taxon>
    </lineage>
</organism>